<organism evidence="6 7">
    <name type="scientific">Nocardioides faecalis</name>
    <dbReference type="NCBI Taxonomy" id="2803858"/>
    <lineage>
        <taxon>Bacteria</taxon>
        <taxon>Bacillati</taxon>
        <taxon>Actinomycetota</taxon>
        <taxon>Actinomycetes</taxon>
        <taxon>Propionibacteriales</taxon>
        <taxon>Nocardioidaceae</taxon>
        <taxon>Nocardioides</taxon>
    </lineage>
</organism>
<dbReference type="InterPro" id="IPR005471">
    <property type="entry name" value="Tscrpt_reg_IclR_N"/>
</dbReference>
<dbReference type="SMART" id="SM00346">
    <property type="entry name" value="HTH_ICLR"/>
    <property type="match status" value="1"/>
</dbReference>
<dbReference type="InterPro" id="IPR029016">
    <property type="entry name" value="GAF-like_dom_sf"/>
</dbReference>
<dbReference type="AlphaFoldDB" id="A0A938Y5J3"/>
<keyword evidence="1" id="KW-0805">Transcription regulation</keyword>
<gene>
    <name evidence="6" type="ORF">JK386_01905</name>
</gene>
<dbReference type="PROSITE" id="PS51078">
    <property type="entry name" value="ICLR_ED"/>
    <property type="match status" value="1"/>
</dbReference>
<dbReference type="Pfam" id="PF01614">
    <property type="entry name" value="IclR_C"/>
    <property type="match status" value="1"/>
</dbReference>
<dbReference type="InterPro" id="IPR050707">
    <property type="entry name" value="HTH_MetabolicPath_Reg"/>
</dbReference>
<evidence type="ECO:0000256" key="1">
    <source>
        <dbReference type="ARBA" id="ARBA00023015"/>
    </source>
</evidence>
<dbReference type="SUPFAM" id="SSF55781">
    <property type="entry name" value="GAF domain-like"/>
    <property type="match status" value="1"/>
</dbReference>
<evidence type="ECO:0000259" key="5">
    <source>
        <dbReference type="PROSITE" id="PS51078"/>
    </source>
</evidence>
<evidence type="ECO:0000256" key="2">
    <source>
        <dbReference type="ARBA" id="ARBA00023125"/>
    </source>
</evidence>
<dbReference type="Pfam" id="PF09339">
    <property type="entry name" value="HTH_IclR"/>
    <property type="match status" value="1"/>
</dbReference>
<dbReference type="GO" id="GO:0045892">
    <property type="term" value="P:negative regulation of DNA-templated transcription"/>
    <property type="evidence" value="ECO:0007669"/>
    <property type="project" value="TreeGrafter"/>
</dbReference>
<feature type="domain" description="IclR-ED" evidence="5">
    <location>
        <begin position="72"/>
        <end position="227"/>
    </location>
</feature>
<dbReference type="Proteomes" id="UP000663791">
    <property type="component" value="Unassembled WGS sequence"/>
</dbReference>
<dbReference type="RefSeq" id="WP_205289931.1">
    <property type="nucleotide sequence ID" value="NZ_CP074406.1"/>
</dbReference>
<dbReference type="InterPro" id="IPR014757">
    <property type="entry name" value="Tscrpt_reg_IclR_C"/>
</dbReference>
<dbReference type="EMBL" id="JAERTX010000001">
    <property type="protein sequence ID" value="MBM9458648.1"/>
    <property type="molecule type" value="Genomic_DNA"/>
</dbReference>
<dbReference type="InterPro" id="IPR036388">
    <property type="entry name" value="WH-like_DNA-bd_sf"/>
</dbReference>
<feature type="domain" description="HTH iclR-type" evidence="4">
    <location>
        <begin position="10"/>
        <end position="71"/>
    </location>
</feature>
<dbReference type="SUPFAM" id="SSF46785">
    <property type="entry name" value="Winged helix' DNA-binding domain"/>
    <property type="match status" value="1"/>
</dbReference>
<evidence type="ECO:0000256" key="3">
    <source>
        <dbReference type="ARBA" id="ARBA00023163"/>
    </source>
</evidence>
<comment type="caution">
    <text evidence="6">The sequence shown here is derived from an EMBL/GenBank/DDBJ whole genome shotgun (WGS) entry which is preliminary data.</text>
</comment>
<dbReference type="Gene3D" id="1.10.10.10">
    <property type="entry name" value="Winged helix-like DNA-binding domain superfamily/Winged helix DNA-binding domain"/>
    <property type="match status" value="1"/>
</dbReference>
<reference evidence="6" key="1">
    <citation type="submission" date="2021-01" db="EMBL/GenBank/DDBJ databases">
        <title>Novel species in genus Nocardioides.</title>
        <authorList>
            <person name="Zhang G."/>
        </authorList>
    </citation>
    <scope>NUCLEOTIDE SEQUENCE</scope>
    <source>
        <strain evidence="6">Zg-536</strain>
    </source>
</reference>
<dbReference type="PANTHER" id="PTHR30136">
    <property type="entry name" value="HELIX-TURN-HELIX TRANSCRIPTIONAL REGULATOR, ICLR FAMILY"/>
    <property type="match status" value="1"/>
</dbReference>
<dbReference type="GO" id="GO:0003677">
    <property type="term" value="F:DNA binding"/>
    <property type="evidence" value="ECO:0007669"/>
    <property type="project" value="UniProtKB-KW"/>
</dbReference>
<proteinExistence type="predicted"/>
<keyword evidence="7" id="KW-1185">Reference proteome</keyword>
<keyword evidence="3" id="KW-0804">Transcription</keyword>
<sequence>MSEARPAPGAQTLARGLRALESIAVAPDGLSILELAEMLGVHRSIASRLLATLAEFRMVIRGADGRYRVGSGLAALASGIHSTLRVAAEPVLRELAESLGATIALLVAEGEEAVALSVVAPAQTTYHLSFRAGGRHPLDRAAGGVALLAGMPPRPGEPARVAEARERGYALTFAEVEPGAYGVGVPIPAVPGMPTACVNLITHREEIARTSPPALVAAAARIAASLS</sequence>
<protein>
    <submittedName>
        <fullName evidence="6">Helix-turn-helix domain-containing protein</fullName>
    </submittedName>
</protein>
<dbReference type="GO" id="GO:0003700">
    <property type="term" value="F:DNA-binding transcription factor activity"/>
    <property type="evidence" value="ECO:0007669"/>
    <property type="project" value="TreeGrafter"/>
</dbReference>
<keyword evidence="2" id="KW-0238">DNA-binding</keyword>
<dbReference type="PROSITE" id="PS51077">
    <property type="entry name" value="HTH_ICLR"/>
    <property type="match status" value="1"/>
</dbReference>
<dbReference type="PANTHER" id="PTHR30136:SF24">
    <property type="entry name" value="HTH-TYPE TRANSCRIPTIONAL REPRESSOR ALLR"/>
    <property type="match status" value="1"/>
</dbReference>
<dbReference type="Gene3D" id="3.30.450.40">
    <property type="match status" value="2"/>
</dbReference>
<evidence type="ECO:0000313" key="6">
    <source>
        <dbReference type="EMBL" id="MBM9458648.1"/>
    </source>
</evidence>
<accession>A0A938Y5J3</accession>
<dbReference type="InterPro" id="IPR036390">
    <property type="entry name" value="WH_DNA-bd_sf"/>
</dbReference>
<evidence type="ECO:0000313" key="7">
    <source>
        <dbReference type="Proteomes" id="UP000663791"/>
    </source>
</evidence>
<name>A0A938Y5J3_9ACTN</name>
<evidence type="ECO:0000259" key="4">
    <source>
        <dbReference type="PROSITE" id="PS51077"/>
    </source>
</evidence>